<protein>
    <submittedName>
        <fullName evidence="1">Uncharacterized protein</fullName>
    </submittedName>
</protein>
<sequence>MLEELAIAEEKELTNAGDSLDNIQWNDFANKQQSFTFTGKSGLLMDLPSNISPGEVLSLFLGEKVINLLVTETKIWEFLVRELMYSENTRPDNERKKTKKVSHHLEIQRISRASLLEGALCSETLSGALIYGTAGGTCSIFEEKTQQEDYGRAGSLELEGRVTRRLCPCASQWRTACHSPCGILSGEILENIQTKRVALTLRPKDL</sequence>
<reference evidence="1" key="1">
    <citation type="submission" date="2021-10" db="EMBL/GenBank/DDBJ databases">
        <title>Melipona bicolor Genome sequencing and assembly.</title>
        <authorList>
            <person name="Araujo N.S."/>
            <person name="Arias M.C."/>
        </authorList>
    </citation>
    <scope>NUCLEOTIDE SEQUENCE</scope>
    <source>
        <strain evidence="1">USP_2M_L1-L4_2017</strain>
        <tissue evidence="1">Whole body</tissue>
    </source>
</reference>
<dbReference type="EMBL" id="JAHYIQ010000001">
    <property type="protein sequence ID" value="KAK1137698.1"/>
    <property type="molecule type" value="Genomic_DNA"/>
</dbReference>
<evidence type="ECO:0000313" key="1">
    <source>
        <dbReference type="EMBL" id="KAK1137698.1"/>
    </source>
</evidence>
<proteinExistence type="predicted"/>
<organism evidence="1 2">
    <name type="scientific">Melipona bicolor</name>
    <dbReference type="NCBI Taxonomy" id="60889"/>
    <lineage>
        <taxon>Eukaryota</taxon>
        <taxon>Metazoa</taxon>
        <taxon>Ecdysozoa</taxon>
        <taxon>Arthropoda</taxon>
        <taxon>Hexapoda</taxon>
        <taxon>Insecta</taxon>
        <taxon>Pterygota</taxon>
        <taxon>Neoptera</taxon>
        <taxon>Endopterygota</taxon>
        <taxon>Hymenoptera</taxon>
        <taxon>Apocrita</taxon>
        <taxon>Aculeata</taxon>
        <taxon>Apoidea</taxon>
        <taxon>Anthophila</taxon>
        <taxon>Apidae</taxon>
        <taxon>Melipona</taxon>
    </lineage>
</organism>
<keyword evidence="2" id="KW-1185">Reference proteome</keyword>
<name>A0AA40GH21_9HYME</name>
<dbReference type="Proteomes" id="UP001177670">
    <property type="component" value="Unassembled WGS sequence"/>
</dbReference>
<gene>
    <name evidence="1" type="ORF">K0M31_002194</name>
</gene>
<accession>A0AA40GH21</accession>
<evidence type="ECO:0000313" key="2">
    <source>
        <dbReference type="Proteomes" id="UP001177670"/>
    </source>
</evidence>
<dbReference type="AlphaFoldDB" id="A0AA40GH21"/>
<comment type="caution">
    <text evidence="1">The sequence shown here is derived from an EMBL/GenBank/DDBJ whole genome shotgun (WGS) entry which is preliminary data.</text>
</comment>